<dbReference type="InterPro" id="IPR014014">
    <property type="entry name" value="RNA_helicase_DEAD_Q_motif"/>
</dbReference>
<feature type="domain" description="Helicase ATP-binding" evidence="12">
    <location>
        <begin position="37"/>
        <end position="208"/>
    </location>
</feature>
<keyword evidence="5 9" id="KW-0067">ATP-binding</keyword>
<dbReference type="EMBL" id="CAJQUM010000001">
    <property type="protein sequence ID" value="CAG4884210.1"/>
    <property type="molecule type" value="Genomic_DNA"/>
</dbReference>
<dbReference type="GO" id="GO:0033592">
    <property type="term" value="F:RNA strand annealing activity"/>
    <property type="evidence" value="ECO:0007669"/>
    <property type="project" value="TreeGrafter"/>
</dbReference>
<comment type="catalytic activity">
    <reaction evidence="8 9">
        <text>ATP + H2O = ADP + phosphate + H(+)</text>
        <dbReference type="Rhea" id="RHEA:13065"/>
        <dbReference type="ChEBI" id="CHEBI:15377"/>
        <dbReference type="ChEBI" id="CHEBI:15378"/>
        <dbReference type="ChEBI" id="CHEBI:30616"/>
        <dbReference type="ChEBI" id="CHEBI:43474"/>
        <dbReference type="ChEBI" id="CHEBI:456216"/>
        <dbReference type="EC" id="3.6.4.13"/>
    </reaction>
</comment>
<dbReference type="InterPro" id="IPR001650">
    <property type="entry name" value="Helicase_C-like"/>
</dbReference>
<dbReference type="InterPro" id="IPR028618">
    <property type="entry name" value="DEAD_helicase_DeaD"/>
</dbReference>
<dbReference type="PROSITE" id="PS51194">
    <property type="entry name" value="HELICASE_CTER"/>
    <property type="match status" value="1"/>
</dbReference>
<dbReference type="InterPro" id="IPR050547">
    <property type="entry name" value="DEAD_box_RNA_helicases"/>
</dbReference>
<dbReference type="SMART" id="SM00490">
    <property type="entry name" value="HELICc"/>
    <property type="match status" value="1"/>
</dbReference>
<dbReference type="Gene3D" id="3.40.50.300">
    <property type="entry name" value="P-loop containing nucleotide triphosphate hydrolases"/>
    <property type="match status" value="2"/>
</dbReference>
<dbReference type="GO" id="GO:0003724">
    <property type="term" value="F:RNA helicase activity"/>
    <property type="evidence" value="ECO:0007669"/>
    <property type="project" value="UniProtKB-UniRule"/>
</dbReference>
<dbReference type="GO" id="GO:0005829">
    <property type="term" value="C:cytosol"/>
    <property type="evidence" value="ECO:0007669"/>
    <property type="project" value="TreeGrafter"/>
</dbReference>
<keyword evidence="6 9" id="KW-0694">RNA-binding</keyword>
<feature type="compositionally biased region" description="Basic and acidic residues" evidence="11">
    <location>
        <begin position="625"/>
        <end position="641"/>
    </location>
</feature>
<dbReference type="Pfam" id="PF00271">
    <property type="entry name" value="Helicase_C"/>
    <property type="match status" value="1"/>
</dbReference>
<dbReference type="InterPro" id="IPR044742">
    <property type="entry name" value="DEAD/DEAH_RhlB"/>
</dbReference>
<comment type="subcellular location">
    <subcellularLocation>
        <location evidence="9">Cytoplasm</location>
    </subcellularLocation>
</comment>
<feature type="domain" description="Helicase C-terminal" evidence="13">
    <location>
        <begin position="234"/>
        <end position="380"/>
    </location>
</feature>
<reference evidence="15" key="1">
    <citation type="submission" date="2021-04" db="EMBL/GenBank/DDBJ databases">
        <authorList>
            <person name="Hornung B."/>
        </authorList>
    </citation>
    <scope>NUCLEOTIDE SEQUENCE</scope>
    <source>
        <strain evidence="15">G5G6</strain>
    </source>
</reference>
<comment type="caution">
    <text evidence="15">The sequence shown here is derived from an EMBL/GenBank/DDBJ whole genome shotgun (WGS) entry which is preliminary data.</text>
</comment>
<feature type="region of interest" description="Disordered" evidence="11">
    <location>
        <begin position="562"/>
        <end position="653"/>
    </location>
</feature>
<dbReference type="GO" id="GO:0000027">
    <property type="term" value="P:ribosomal large subunit assembly"/>
    <property type="evidence" value="ECO:0007669"/>
    <property type="project" value="UniProtKB-UniRule"/>
</dbReference>
<dbReference type="InterPro" id="IPR057325">
    <property type="entry name" value="DeaD_dimer"/>
</dbReference>
<evidence type="ECO:0000256" key="1">
    <source>
        <dbReference type="ARBA" id="ARBA00022490"/>
    </source>
</evidence>
<keyword evidence="1 9" id="KW-0963">Cytoplasm</keyword>
<keyword evidence="7 9" id="KW-0346">Stress response</keyword>
<dbReference type="GO" id="GO:0005840">
    <property type="term" value="C:ribosome"/>
    <property type="evidence" value="ECO:0007669"/>
    <property type="project" value="TreeGrafter"/>
</dbReference>
<dbReference type="PANTHER" id="PTHR47963:SF8">
    <property type="entry name" value="ATP-DEPENDENT RNA HELICASE DEAD"/>
    <property type="match status" value="1"/>
</dbReference>
<evidence type="ECO:0000256" key="2">
    <source>
        <dbReference type="ARBA" id="ARBA00022741"/>
    </source>
</evidence>
<comment type="similarity">
    <text evidence="9">Belongs to the DEAD box helicase family. DeaD/CsdA subfamily.</text>
</comment>
<evidence type="ECO:0000256" key="4">
    <source>
        <dbReference type="ARBA" id="ARBA00022806"/>
    </source>
</evidence>
<keyword evidence="3 9" id="KW-0378">Hydrolase</keyword>
<dbReference type="Pfam" id="PF03880">
    <property type="entry name" value="DbpA"/>
    <property type="match status" value="1"/>
</dbReference>
<dbReference type="CDD" id="cd18787">
    <property type="entry name" value="SF2_C_DEAD"/>
    <property type="match status" value="1"/>
</dbReference>
<dbReference type="RefSeq" id="WP_220636082.1">
    <property type="nucleotide sequence ID" value="NZ_CAJQUM010000001.1"/>
</dbReference>
<dbReference type="PROSITE" id="PS51195">
    <property type="entry name" value="Q_MOTIF"/>
    <property type="match status" value="1"/>
</dbReference>
<evidence type="ECO:0000313" key="15">
    <source>
        <dbReference type="EMBL" id="CAG4884210.1"/>
    </source>
</evidence>
<evidence type="ECO:0000256" key="9">
    <source>
        <dbReference type="HAMAP-Rule" id="MF_00964"/>
    </source>
</evidence>
<keyword evidence="4 9" id="KW-0347">Helicase</keyword>
<protein>
    <recommendedName>
        <fullName evidence="9">ATP-dependent RNA helicase DeaD</fullName>
        <ecNumber evidence="9">3.6.4.13</ecNumber>
    </recommendedName>
    <alternativeName>
        <fullName evidence="9">Cold-shock DEAD box protein A</fullName>
    </alternativeName>
</protein>
<dbReference type="Pfam" id="PF25399">
    <property type="entry name" value="DeaD_dimer"/>
    <property type="match status" value="1"/>
</dbReference>
<dbReference type="InterPro" id="IPR000629">
    <property type="entry name" value="RNA-helicase_DEAD-box_CS"/>
</dbReference>
<feature type="compositionally biased region" description="Basic and acidic residues" evidence="11">
    <location>
        <begin position="442"/>
        <end position="470"/>
    </location>
</feature>
<dbReference type="CDD" id="cd12499">
    <property type="entry name" value="RRM_EcCsdA_like"/>
    <property type="match status" value="1"/>
</dbReference>
<name>A0A916J5B9_9PROT</name>
<dbReference type="InterPro" id="IPR014001">
    <property type="entry name" value="Helicase_ATP-bd"/>
</dbReference>
<comment type="function">
    <text evidence="9">DEAD-box RNA helicase involved in various cellular processes at low temperature, including ribosome biogenesis, mRNA degradation and translation initiation.</text>
</comment>
<evidence type="ECO:0000256" key="6">
    <source>
        <dbReference type="ARBA" id="ARBA00022884"/>
    </source>
</evidence>
<sequence>MSNSIERFDQLALSTPLLQALEALGYETPSPIQAACIPHLLAGDDLLGEAQTGTGKTAAFALPLLQRIEVADKRPQVLVLTPTRELAIQVAEAFQSYARNLAGFHVLPVYGGQSMVVQLRALSRGPQVIVGTPGRIMDHLERKSLTLAGLRTLVLDEADEMLRMGFIDDVEWILEHTPAERQTALFSATMPEPIRRVAKKYMREPREIKIKNSTATVTAIRQRYWQVSGLHKLDALTRILEVEEDFDAALVFVRTKTATVELAEKLEARGYAAAALNGDMVQGLRERVVEQLKNKALDIVIATDVAARGLDVSRISHVINYDIPYDSEAYIHRIGRTGRAGRTGNAILFVAPREMRMLRTIERATRSPIEPMQLPSKEMVANRRVAQFKQQVMDTIATQELEFFENVVRQLMQEQNLGARDVAAALVYLAQAERPLQIEEKYEKPEKFSKPEKSEKFDKADKFEKFEKPAAGRKQITKPVKSAKGAGGTVGNSGVWDPTGPRQRYRLDAGRNHGVTPKDIVGAIANEAGIESRYIGQIDLFDDFSTVELPTLPEDTLQLLQKTRLRGRPMDIAVDDSSATERPAHKKFGRSDAGERPPRVPRSPQTSVSPWADKPQKPYKSSKPPFDKKPSFDKKPPFDKKPFKKKASPGSAH</sequence>
<dbReference type="InterPro" id="IPR005580">
    <property type="entry name" value="DbpA/CsdA_RNA-bd_dom"/>
</dbReference>
<dbReference type="GO" id="GO:0005524">
    <property type="term" value="F:ATP binding"/>
    <property type="evidence" value="ECO:0007669"/>
    <property type="project" value="UniProtKB-UniRule"/>
</dbReference>
<evidence type="ECO:0000256" key="7">
    <source>
        <dbReference type="ARBA" id="ARBA00023016"/>
    </source>
</evidence>
<dbReference type="InterPro" id="IPR027417">
    <property type="entry name" value="P-loop_NTPase"/>
</dbReference>
<feature type="short sequence motif" description="Q motif" evidence="10">
    <location>
        <begin position="6"/>
        <end position="34"/>
    </location>
</feature>
<dbReference type="FunFam" id="3.40.50.300:FF:000108">
    <property type="entry name" value="ATP-dependent RNA helicase RhlE"/>
    <property type="match status" value="1"/>
</dbReference>
<dbReference type="PROSITE" id="PS51192">
    <property type="entry name" value="HELICASE_ATP_BIND_1"/>
    <property type="match status" value="1"/>
</dbReference>
<dbReference type="EC" id="3.6.4.13" evidence="9"/>
<dbReference type="SMART" id="SM00487">
    <property type="entry name" value="DEXDc"/>
    <property type="match status" value="1"/>
</dbReference>
<keyword evidence="2 9" id="KW-0547">Nucleotide-binding</keyword>
<dbReference type="GO" id="GO:0006401">
    <property type="term" value="P:RNA catabolic process"/>
    <property type="evidence" value="ECO:0007669"/>
    <property type="project" value="UniProtKB-UniRule"/>
</dbReference>
<evidence type="ECO:0000256" key="3">
    <source>
        <dbReference type="ARBA" id="ARBA00022801"/>
    </source>
</evidence>
<evidence type="ECO:0000256" key="11">
    <source>
        <dbReference type="SAM" id="MobiDB-lite"/>
    </source>
</evidence>
<dbReference type="GO" id="GO:0016787">
    <property type="term" value="F:hydrolase activity"/>
    <property type="evidence" value="ECO:0007669"/>
    <property type="project" value="UniProtKB-KW"/>
</dbReference>
<proteinExistence type="inferred from homology"/>
<evidence type="ECO:0000313" key="16">
    <source>
        <dbReference type="Proteomes" id="UP000742786"/>
    </source>
</evidence>
<dbReference type="InterPro" id="IPR012677">
    <property type="entry name" value="Nucleotide-bd_a/b_plait_sf"/>
</dbReference>
<dbReference type="CDD" id="cd00268">
    <property type="entry name" value="DEADc"/>
    <property type="match status" value="1"/>
</dbReference>
<dbReference type="InterPro" id="IPR011545">
    <property type="entry name" value="DEAD/DEAH_box_helicase_dom"/>
</dbReference>
<dbReference type="Pfam" id="PF00270">
    <property type="entry name" value="DEAD"/>
    <property type="match status" value="1"/>
</dbReference>
<dbReference type="HAMAP" id="MF_00964">
    <property type="entry name" value="DEAD_helicase_DeaD"/>
    <property type="match status" value="1"/>
</dbReference>
<keyword evidence="16" id="KW-1185">Reference proteome</keyword>
<evidence type="ECO:0000259" key="14">
    <source>
        <dbReference type="PROSITE" id="PS51195"/>
    </source>
</evidence>
<dbReference type="AlphaFoldDB" id="A0A916J5B9"/>
<accession>A0A916J5B9</accession>
<dbReference type="GO" id="GO:0070417">
    <property type="term" value="P:cellular response to cold"/>
    <property type="evidence" value="ECO:0007669"/>
    <property type="project" value="InterPro"/>
</dbReference>
<dbReference type="InterPro" id="IPR034415">
    <property type="entry name" value="CsdA_RRM"/>
</dbReference>
<dbReference type="Proteomes" id="UP000742786">
    <property type="component" value="Unassembled WGS sequence"/>
</dbReference>
<organism evidence="15 16">
    <name type="scientific">Georgfuchsia toluolica</name>
    <dbReference type="NCBI Taxonomy" id="424218"/>
    <lineage>
        <taxon>Bacteria</taxon>
        <taxon>Pseudomonadati</taxon>
        <taxon>Pseudomonadota</taxon>
        <taxon>Betaproteobacteria</taxon>
        <taxon>Nitrosomonadales</taxon>
        <taxon>Sterolibacteriaceae</taxon>
        <taxon>Georgfuchsia</taxon>
    </lineage>
</organism>
<evidence type="ECO:0000256" key="8">
    <source>
        <dbReference type="ARBA" id="ARBA00047984"/>
    </source>
</evidence>
<dbReference type="Gene3D" id="3.30.70.330">
    <property type="match status" value="1"/>
</dbReference>
<evidence type="ECO:0000256" key="5">
    <source>
        <dbReference type="ARBA" id="ARBA00022840"/>
    </source>
</evidence>
<dbReference type="PROSITE" id="PS00039">
    <property type="entry name" value="DEAD_ATP_HELICASE"/>
    <property type="match status" value="1"/>
</dbReference>
<evidence type="ECO:0000256" key="10">
    <source>
        <dbReference type="PROSITE-ProRule" id="PRU00552"/>
    </source>
</evidence>
<dbReference type="PANTHER" id="PTHR47963">
    <property type="entry name" value="DEAD-BOX ATP-DEPENDENT RNA HELICASE 47, MITOCHONDRIAL"/>
    <property type="match status" value="1"/>
</dbReference>
<gene>
    <name evidence="9 15" type="primary">deaD</name>
    <name evidence="9" type="synonym">csdA</name>
    <name evidence="15" type="ORF">GTOL_12093</name>
</gene>
<evidence type="ECO:0000259" key="12">
    <source>
        <dbReference type="PROSITE" id="PS51192"/>
    </source>
</evidence>
<dbReference type="SUPFAM" id="SSF52540">
    <property type="entry name" value="P-loop containing nucleoside triphosphate hydrolases"/>
    <property type="match status" value="1"/>
</dbReference>
<feature type="region of interest" description="Disordered" evidence="11">
    <location>
        <begin position="442"/>
        <end position="511"/>
    </location>
</feature>
<evidence type="ECO:0000259" key="13">
    <source>
        <dbReference type="PROSITE" id="PS51194"/>
    </source>
</evidence>
<feature type="domain" description="DEAD-box RNA helicase Q" evidence="14">
    <location>
        <begin position="6"/>
        <end position="34"/>
    </location>
</feature>
<feature type="compositionally biased region" description="Basic and acidic residues" evidence="11">
    <location>
        <begin position="589"/>
        <end position="598"/>
    </location>
</feature>